<dbReference type="SUPFAM" id="SSF55729">
    <property type="entry name" value="Acyl-CoA N-acyltransferases (Nat)"/>
    <property type="match status" value="1"/>
</dbReference>
<evidence type="ECO:0000313" key="1">
    <source>
        <dbReference type="EMBL" id="MBY6321478.1"/>
    </source>
</evidence>
<reference evidence="1 2" key="1">
    <citation type="submission" date="2020-06" db="EMBL/GenBank/DDBJ databases">
        <title>Taxonomy, biology and ecology of Rhodococcus bacteria occurring in California pistachio and other woody hosts as revealed by genome sequence analyses.</title>
        <authorList>
            <person name="Gai Y."/>
            <person name="Riely B."/>
        </authorList>
    </citation>
    <scope>NUCLEOTIDE SEQUENCE [LARGE SCALE GENOMIC DNA]</scope>
    <source>
        <strain evidence="1 2">BP-284</strain>
    </source>
</reference>
<proteinExistence type="predicted"/>
<dbReference type="InterPro" id="IPR016181">
    <property type="entry name" value="Acyl_CoA_acyltransferase"/>
</dbReference>
<gene>
    <name evidence="1" type="ORF">HQ605_11635</name>
</gene>
<protein>
    <recommendedName>
        <fullName evidence="3">N-acetyltransferase domain-containing protein</fullName>
    </recommendedName>
</protein>
<keyword evidence="2" id="KW-1185">Reference proteome</keyword>
<accession>A0ABS7NTX0</accession>
<comment type="caution">
    <text evidence="1">The sequence shown here is derived from an EMBL/GenBank/DDBJ whole genome shotgun (WGS) entry which is preliminary data.</text>
</comment>
<evidence type="ECO:0008006" key="3">
    <source>
        <dbReference type="Google" id="ProtNLM"/>
    </source>
</evidence>
<dbReference type="EMBL" id="JABUKG010000011">
    <property type="protein sequence ID" value="MBY6321478.1"/>
    <property type="molecule type" value="Genomic_DNA"/>
</dbReference>
<organism evidence="1 2">
    <name type="scientific">Rhodococcoides kroppenstedtii</name>
    <dbReference type="NCBI Taxonomy" id="293050"/>
    <lineage>
        <taxon>Bacteria</taxon>
        <taxon>Bacillati</taxon>
        <taxon>Actinomycetota</taxon>
        <taxon>Actinomycetes</taxon>
        <taxon>Mycobacteriales</taxon>
        <taxon>Nocardiaceae</taxon>
        <taxon>Rhodococcoides</taxon>
    </lineage>
</organism>
<evidence type="ECO:0000313" key="2">
    <source>
        <dbReference type="Proteomes" id="UP001520140"/>
    </source>
</evidence>
<dbReference type="Gene3D" id="3.40.630.30">
    <property type="match status" value="1"/>
</dbReference>
<sequence length="99" mass="11266">MAGVAIETPKGSGRLKLSTFLIADEFRNCGLGGTFIRALHDRWVLERVQQVHVTVAENNHDQLNRALRPVGFLTVAHEWHRYGPERSEYVMTCLPTELH</sequence>
<name>A0ABS7NTX0_9NOCA</name>
<dbReference type="Proteomes" id="UP001520140">
    <property type="component" value="Unassembled WGS sequence"/>
</dbReference>